<dbReference type="PANTHER" id="PTHR45966:SF1">
    <property type="entry name" value="GDSL ESTERASE_LIPASE 1-RELATED"/>
    <property type="match status" value="1"/>
</dbReference>
<proteinExistence type="predicted"/>
<keyword evidence="1" id="KW-0732">Signal</keyword>
<gene>
    <name evidence="2" type="ORF">RchiOBHm_Chr2g0147471</name>
</gene>
<name>A0A2P6RZ61_ROSCH</name>
<protein>
    <submittedName>
        <fullName evidence="2">Putative carboxylesterase</fullName>
        <ecNumber evidence="2">3.1.1.1</ecNumber>
    </submittedName>
</protein>
<dbReference type="GO" id="GO:0106435">
    <property type="term" value="F:carboxylesterase activity"/>
    <property type="evidence" value="ECO:0007669"/>
    <property type="project" value="UniProtKB-EC"/>
</dbReference>
<evidence type="ECO:0000256" key="1">
    <source>
        <dbReference type="ARBA" id="ARBA00022729"/>
    </source>
</evidence>
<evidence type="ECO:0000313" key="3">
    <source>
        <dbReference type="Proteomes" id="UP000238479"/>
    </source>
</evidence>
<dbReference type="Proteomes" id="UP000238479">
    <property type="component" value="Chromosome 2"/>
</dbReference>
<comment type="caution">
    <text evidence="2">The sequence shown here is derived from an EMBL/GenBank/DDBJ whole genome shotgun (WGS) entry which is preliminary data.</text>
</comment>
<dbReference type="Gramene" id="PRQ51709">
    <property type="protein sequence ID" value="PRQ51709"/>
    <property type="gene ID" value="RchiOBHm_Chr2g0147471"/>
</dbReference>
<evidence type="ECO:0000313" key="2">
    <source>
        <dbReference type="EMBL" id="PRQ51709.1"/>
    </source>
</evidence>
<dbReference type="AlphaFoldDB" id="A0A2P6RZ61"/>
<dbReference type="EMBL" id="PDCK01000040">
    <property type="protein sequence ID" value="PRQ51709.1"/>
    <property type="molecule type" value="Genomic_DNA"/>
</dbReference>
<dbReference type="EC" id="3.1.1.1" evidence="2"/>
<dbReference type="PANTHER" id="PTHR45966">
    <property type="entry name" value="GDSL-LIKE LIPASE/ACYLHYDROLASE"/>
    <property type="match status" value="1"/>
</dbReference>
<dbReference type="InterPro" id="IPR044552">
    <property type="entry name" value="GLIP1-5/GLL25"/>
</dbReference>
<dbReference type="GO" id="GO:0016298">
    <property type="term" value="F:lipase activity"/>
    <property type="evidence" value="ECO:0007669"/>
    <property type="project" value="TreeGrafter"/>
</dbReference>
<keyword evidence="2" id="KW-0378">Hydrolase</keyword>
<sequence length="79" mass="9347">MWDVSRKAKWHVVALDHTEHCGGKRGVIEYELCDNVTDCVFFYYGHPTERFNQKVAKSWWSHTPNGTRPYTNLKDLFEV</sequence>
<accession>A0A2P6RZ61</accession>
<organism evidence="2 3">
    <name type="scientific">Rosa chinensis</name>
    <name type="common">China rose</name>
    <dbReference type="NCBI Taxonomy" id="74649"/>
    <lineage>
        <taxon>Eukaryota</taxon>
        <taxon>Viridiplantae</taxon>
        <taxon>Streptophyta</taxon>
        <taxon>Embryophyta</taxon>
        <taxon>Tracheophyta</taxon>
        <taxon>Spermatophyta</taxon>
        <taxon>Magnoliopsida</taxon>
        <taxon>eudicotyledons</taxon>
        <taxon>Gunneridae</taxon>
        <taxon>Pentapetalae</taxon>
        <taxon>rosids</taxon>
        <taxon>fabids</taxon>
        <taxon>Rosales</taxon>
        <taxon>Rosaceae</taxon>
        <taxon>Rosoideae</taxon>
        <taxon>Rosoideae incertae sedis</taxon>
        <taxon>Rosa</taxon>
    </lineage>
</organism>
<reference evidence="2 3" key="1">
    <citation type="journal article" date="2018" name="Nat. Genet.">
        <title>The Rosa genome provides new insights in the design of modern roses.</title>
        <authorList>
            <person name="Bendahmane M."/>
        </authorList>
    </citation>
    <scope>NUCLEOTIDE SEQUENCE [LARGE SCALE GENOMIC DNA]</scope>
    <source>
        <strain evidence="3">cv. Old Blush</strain>
    </source>
</reference>
<keyword evidence="3" id="KW-1185">Reference proteome</keyword>